<evidence type="ECO:0000313" key="1">
    <source>
        <dbReference type="EMBL" id="MBB2974952.1"/>
    </source>
</evidence>
<proteinExistence type="predicted"/>
<keyword evidence="2" id="KW-1185">Reference proteome</keyword>
<name>A0A7W4V188_9MICO</name>
<reference evidence="1 2" key="1">
    <citation type="submission" date="2020-08" db="EMBL/GenBank/DDBJ databases">
        <title>Sequencing the genomes of 1000 actinobacteria strains.</title>
        <authorList>
            <person name="Klenk H.-P."/>
        </authorList>
    </citation>
    <scope>NUCLEOTIDE SEQUENCE [LARGE SCALE GENOMIC DNA]</scope>
    <source>
        <strain evidence="1 2">DSM 27099</strain>
    </source>
</reference>
<comment type="caution">
    <text evidence="1">The sequence shown here is derived from an EMBL/GenBank/DDBJ whole genome shotgun (WGS) entry which is preliminary data.</text>
</comment>
<gene>
    <name evidence="1" type="ORF">FHX49_000493</name>
</gene>
<evidence type="ECO:0000313" key="2">
    <source>
        <dbReference type="Proteomes" id="UP000529310"/>
    </source>
</evidence>
<dbReference type="Proteomes" id="UP000529310">
    <property type="component" value="Unassembled WGS sequence"/>
</dbReference>
<organism evidence="1 2">
    <name type="scientific">Microbacterium endophyticum</name>
    <dbReference type="NCBI Taxonomy" id="1526412"/>
    <lineage>
        <taxon>Bacteria</taxon>
        <taxon>Bacillati</taxon>
        <taxon>Actinomycetota</taxon>
        <taxon>Actinomycetes</taxon>
        <taxon>Micrococcales</taxon>
        <taxon>Microbacteriaceae</taxon>
        <taxon>Microbacterium</taxon>
    </lineage>
</organism>
<dbReference type="EMBL" id="JACHWQ010000001">
    <property type="protein sequence ID" value="MBB2974952.1"/>
    <property type="molecule type" value="Genomic_DNA"/>
</dbReference>
<protein>
    <submittedName>
        <fullName evidence="1">Uncharacterized protein</fullName>
    </submittedName>
</protein>
<dbReference type="RefSeq" id="WP_166769994.1">
    <property type="nucleotide sequence ID" value="NZ_JAASRV010000002.1"/>
</dbReference>
<sequence>MSRAASADEVTANTTHTHYVYGGAIGYIQTMTTREEIIRSLRAELVRYGFAGRGRSLRIVRPEVAWLIHLELIPRTSQVGVCVGICPAVLACDGWPTRANDCPIILYPASGGAEMFGHDTGETWQALDSESTLTEEARNEVLDRLADAMWSASEETATLDELKRASAAGKLTAFVHKDARALLG</sequence>
<accession>A0A7W4V188</accession>
<dbReference type="AlphaFoldDB" id="A0A7W4V188"/>